<gene>
    <name evidence="2" type="ORF">EMCG_03248</name>
</gene>
<proteinExistence type="predicted"/>
<feature type="compositionally biased region" description="Low complexity" evidence="1">
    <location>
        <begin position="20"/>
        <end position="51"/>
    </location>
</feature>
<sequence length="74" mass="7870">MPRSPTTTSTKAWPVTATETPPAASVSSTNSASPESPSTTSTTTAPRAPQALPWRGRWSGMVLRTAYLLLALRR</sequence>
<comment type="caution">
    <text evidence="2">The sequence shown here is derived from an EMBL/GenBank/DDBJ whole genome shotgun (WGS) entry which is preliminary data.</text>
</comment>
<protein>
    <submittedName>
        <fullName evidence="2">Uncharacterized protein</fullName>
    </submittedName>
</protein>
<evidence type="ECO:0000256" key="1">
    <source>
        <dbReference type="SAM" id="MobiDB-lite"/>
    </source>
</evidence>
<name>A0A0G2J8J9_9EURO</name>
<evidence type="ECO:0000313" key="2">
    <source>
        <dbReference type="EMBL" id="KKZ62361.1"/>
    </source>
</evidence>
<dbReference type="EMBL" id="LCZI01001134">
    <property type="protein sequence ID" value="KKZ62361.1"/>
    <property type="molecule type" value="Genomic_DNA"/>
</dbReference>
<dbReference type="VEuPathDB" id="FungiDB:EMCG_03248"/>
<dbReference type="AlphaFoldDB" id="A0A0G2J8J9"/>
<evidence type="ECO:0000313" key="3">
    <source>
        <dbReference type="Proteomes" id="UP000034164"/>
    </source>
</evidence>
<organism evidence="2 3">
    <name type="scientific">[Emmonsia] crescens</name>
    <dbReference type="NCBI Taxonomy" id="73230"/>
    <lineage>
        <taxon>Eukaryota</taxon>
        <taxon>Fungi</taxon>
        <taxon>Dikarya</taxon>
        <taxon>Ascomycota</taxon>
        <taxon>Pezizomycotina</taxon>
        <taxon>Eurotiomycetes</taxon>
        <taxon>Eurotiomycetidae</taxon>
        <taxon>Onygenales</taxon>
        <taxon>Ajellomycetaceae</taxon>
        <taxon>Emergomyces</taxon>
    </lineage>
</organism>
<dbReference type="Proteomes" id="UP000034164">
    <property type="component" value="Unassembled WGS sequence"/>
</dbReference>
<reference evidence="3" key="1">
    <citation type="journal article" date="2015" name="PLoS Genet.">
        <title>The dynamic genome and transcriptome of the human fungal pathogen Blastomyces and close relative Emmonsia.</title>
        <authorList>
            <person name="Munoz J.F."/>
            <person name="Gauthier G.M."/>
            <person name="Desjardins C.A."/>
            <person name="Gallo J.E."/>
            <person name="Holder J."/>
            <person name="Sullivan T.D."/>
            <person name="Marty A.J."/>
            <person name="Carmen J.C."/>
            <person name="Chen Z."/>
            <person name="Ding L."/>
            <person name="Gujja S."/>
            <person name="Magrini V."/>
            <person name="Misas E."/>
            <person name="Mitreva M."/>
            <person name="Priest M."/>
            <person name="Saif S."/>
            <person name="Whiston E.A."/>
            <person name="Young S."/>
            <person name="Zeng Q."/>
            <person name="Goldman W.E."/>
            <person name="Mardis E.R."/>
            <person name="Taylor J.W."/>
            <person name="McEwen J.G."/>
            <person name="Clay O.K."/>
            <person name="Klein B.S."/>
            <person name="Cuomo C.A."/>
        </authorList>
    </citation>
    <scope>NUCLEOTIDE SEQUENCE [LARGE SCALE GENOMIC DNA]</scope>
    <source>
        <strain evidence="3">UAMH 3008</strain>
    </source>
</reference>
<feature type="compositionally biased region" description="Polar residues" evidence="1">
    <location>
        <begin position="1"/>
        <end position="11"/>
    </location>
</feature>
<feature type="region of interest" description="Disordered" evidence="1">
    <location>
        <begin position="1"/>
        <end position="55"/>
    </location>
</feature>
<accession>A0A0G2J8J9</accession>